<evidence type="ECO:0000256" key="2">
    <source>
        <dbReference type="RuleBase" id="RU362080"/>
    </source>
</evidence>
<evidence type="ECO:0000313" key="3">
    <source>
        <dbReference type="EMBL" id="EET62407.1"/>
    </source>
</evidence>
<accession>C6LA00</accession>
<comment type="similarity">
    <text evidence="1 2">Belongs to the phD/YefM antitoxin family.</text>
</comment>
<name>C6LA00_9FIRM</name>
<dbReference type="Gene3D" id="3.40.1620.10">
    <property type="entry name" value="YefM-like domain"/>
    <property type="match status" value="1"/>
</dbReference>
<comment type="caution">
    <text evidence="3">The sequence shown here is derived from an EMBL/GenBank/DDBJ whole genome shotgun (WGS) entry which is preliminary data.</text>
</comment>
<reference evidence="3" key="1">
    <citation type="submission" date="2009-07" db="EMBL/GenBank/DDBJ databases">
        <authorList>
            <person name="Weinstock G."/>
            <person name="Sodergren E."/>
            <person name="Clifton S."/>
            <person name="Fulton L."/>
            <person name="Fulton B."/>
            <person name="Courtney L."/>
            <person name="Fronick C."/>
            <person name="Harrison M."/>
            <person name="Strong C."/>
            <person name="Farmer C."/>
            <person name="Delahaunty K."/>
            <person name="Markovic C."/>
            <person name="Hall O."/>
            <person name="Minx P."/>
            <person name="Tomlinson C."/>
            <person name="Mitreva M."/>
            <person name="Nelson J."/>
            <person name="Hou S."/>
            <person name="Wollam A."/>
            <person name="Pepin K.H."/>
            <person name="Johnson M."/>
            <person name="Bhonagiri V."/>
            <person name="Nash W.E."/>
            <person name="Warren W."/>
            <person name="Chinwalla A."/>
            <person name="Mardis E.R."/>
            <person name="Wilson R.K."/>
        </authorList>
    </citation>
    <scope>NUCLEOTIDE SEQUENCE [LARGE SCALE GENOMIC DNA]</scope>
    <source>
        <strain evidence="3">DSM 14469</strain>
    </source>
</reference>
<dbReference type="eggNOG" id="COG4118">
    <property type="taxonomic scope" value="Bacteria"/>
</dbReference>
<sequence length="123" mass="13705">MEICIVNFLLTNAQSVYLGDLIVYTNNKEVLFMNFYSVRDLRNETKSLWDNLSAGGEVVITNNGKPAALMIDIPADCFDEVVQAVRQAKAMIAFNNLRSKASSRGIMSKKEIKAEIEAVRNGE</sequence>
<comment type="function">
    <text evidence="2">Antitoxin component of a type II toxin-antitoxin (TA) system.</text>
</comment>
<proteinExistence type="inferred from homology"/>
<gene>
    <name evidence="3" type="ORF">BRYFOR_05442</name>
</gene>
<organism evidence="3 4">
    <name type="scientific">Marvinbryantia formatexigens DSM 14469</name>
    <dbReference type="NCBI Taxonomy" id="478749"/>
    <lineage>
        <taxon>Bacteria</taxon>
        <taxon>Bacillati</taxon>
        <taxon>Bacillota</taxon>
        <taxon>Clostridia</taxon>
        <taxon>Lachnospirales</taxon>
        <taxon>Lachnospiraceae</taxon>
        <taxon>Marvinbryantia</taxon>
    </lineage>
</organism>
<dbReference type="SUPFAM" id="SSF143120">
    <property type="entry name" value="YefM-like"/>
    <property type="match status" value="1"/>
</dbReference>
<keyword evidence="4" id="KW-1185">Reference proteome</keyword>
<dbReference type="InterPro" id="IPR006442">
    <property type="entry name" value="Antitoxin_Phd/YefM"/>
</dbReference>
<dbReference type="Proteomes" id="UP000005561">
    <property type="component" value="Unassembled WGS sequence"/>
</dbReference>
<evidence type="ECO:0000313" key="4">
    <source>
        <dbReference type="Proteomes" id="UP000005561"/>
    </source>
</evidence>
<protein>
    <recommendedName>
        <fullName evidence="2">Antitoxin</fullName>
    </recommendedName>
</protein>
<evidence type="ECO:0000256" key="1">
    <source>
        <dbReference type="ARBA" id="ARBA00009981"/>
    </source>
</evidence>
<dbReference type="AlphaFoldDB" id="C6LA00"/>
<dbReference type="InterPro" id="IPR036165">
    <property type="entry name" value="YefM-like_sf"/>
</dbReference>
<dbReference type="EMBL" id="ACCL02000002">
    <property type="protein sequence ID" value="EET62407.1"/>
    <property type="molecule type" value="Genomic_DNA"/>
</dbReference>
<dbReference type="Pfam" id="PF02604">
    <property type="entry name" value="PhdYeFM_antitox"/>
    <property type="match status" value="1"/>
</dbReference>